<dbReference type="GO" id="GO:0009403">
    <property type="term" value="P:toxin biosynthetic process"/>
    <property type="evidence" value="ECO:0007669"/>
    <property type="project" value="UniProtKB-ARBA"/>
</dbReference>
<dbReference type="InterPro" id="IPR001242">
    <property type="entry name" value="Condensation_dom"/>
</dbReference>
<dbReference type="InterPro" id="IPR020845">
    <property type="entry name" value="AMP-binding_CS"/>
</dbReference>
<dbReference type="Gene3D" id="3.40.50.1820">
    <property type="entry name" value="alpha/beta hydrolase"/>
    <property type="match status" value="1"/>
</dbReference>
<dbReference type="SUPFAM" id="SSF53335">
    <property type="entry name" value="S-adenosyl-L-methionine-dependent methyltransferases"/>
    <property type="match status" value="1"/>
</dbReference>
<feature type="domain" description="Carrier" evidence="5">
    <location>
        <begin position="870"/>
        <end position="945"/>
    </location>
</feature>
<dbReference type="InterPro" id="IPR045851">
    <property type="entry name" value="AMP-bd_C_sf"/>
</dbReference>
<dbReference type="Gene3D" id="3.30.559.30">
    <property type="entry name" value="Nonribosomal peptide synthetase, condensation domain"/>
    <property type="match status" value="1"/>
</dbReference>
<dbReference type="Pfam" id="PF00668">
    <property type="entry name" value="Condensation"/>
    <property type="match status" value="1"/>
</dbReference>
<dbReference type="InterPro" id="IPR020806">
    <property type="entry name" value="PKS_PP-bd"/>
</dbReference>
<dbReference type="NCBIfam" id="TIGR01733">
    <property type="entry name" value="AA-adenyl-dom"/>
    <property type="match status" value="2"/>
</dbReference>
<dbReference type="SUPFAM" id="SSF52777">
    <property type="entry name" value="CoA-dependent acyltransferases"/>
    <property type="match status" value="2"/>
</dbReference>
<dbReference type="FunFam" id="1.10.1200.10:FF:000016">
    <property type="entry name" value="Non-ribosomal peptide synthase"/>
    <property type="match status" value="2"/>
</dbReference>
<dbReference type="Gene3D" id="3.30.300.30">
    <property type="match status" value="3"/>
</dbReference>
<dbReference type="RefSeq" id="WP_165435796.1">
    <property type="nucleotide sequence ID" value="NZ_JBEZZO010000011.1"/>
</dbReference>
<dbReference type="InterPro" id="IPR029058">
    <property type="entry name" value="AB_hydrolase_fold"/>
</dbReference>
<dbReference type="Pfam" id="PF00550">
    <property type="entry name" value="PP-binding"/>
    <property type="match status" value="2"/>
</dbReference>
<dbReference type="Gene3D" id="3.30.559.10">
    <property type="entry name" value="Chloramphenicol acetyltransferase-like domain"/>
    <property type="match status" value="1"/>
</dbReference>
<dbReference type="SMART" id="SM00823">
    <property type="entry name" value="PKS_PP"/>
    <property type="match status" value="2"/>
</dbReference>
<dbReference type="Pfam" id="PF00975">
    <property type="entry name" value="Thioesterase"/>
    <property type="match status" value="1"/>
</dbReference>
<evidence type="ECO:0000256" key="4">
    <source>
        <dbReference type="ARBA" id="ARBA00022737"/>
    </source>
</evidence>
<dbReference type="SUPFAM" id="SSF53474">
    <property type="entry name" value="alpha/beta-Hydrolases"/>
    <property type="match status" value="1"/>
</dbReference>
<dbReference type="GO" id="GO:0031177">
    <property type="term" value="F:phosphopantetheine binding"/>
    <property type="evidence" value="ECO:0007669"/>
    <property type="project" value="InterPro"/>
</dbReference>
<dbReference type="CDD" id="cd19540">
    <property type="entry name" value="LCL_NRPS-like"/>
    <property type="match status" value="1"/>
</dbReference>
<dbReference type="FunFam" id="2.30.38.10:FF:000001">
    <property type="entry name" value="Non-ribosomal peptide synthetase PvdI"/>
    <property type="match status" value="2"/>
</dbReference>
<keyword evidence="2" id="KW-0596">Phosphopantetheine</keyword>
<dbReference type="InterPro" id="IPR036736">
    <property type="entry name" value="ACP-like_sf"/>
</dbReference>
<dbReference type="InterPro" id="IPR025110">
    <property type="entry name" value="AMP-bd_C"/>
</dbReference>
<dbReference type="EMBL" id="SHKK01000001">
    <property type="protein sequence ID" value="RZT79745.1"/>
    <property type="molecule type" value="Genomic_DNA"/>
</dbReference>
<keyword evidence="7" id="KW-1185">Reference proteome</keyword>
<evidence type="ECO:0000256" key="1">
    <source>
        <dbReference type="ARBA" id="ARBA00001957"/>
    </source>
</evidence>
<dbReference type="FunFam" id="3.30.300.30:FF:000010">
    <property type="entry name" value="Enterobactin synthetase component F"/>
    <property type="match status" value="1"/>
</dbReference>
<dbReference type="InterPro" id="IPR013217">
    <property type="entry name" value="Methyltransf_12"/>
</dbReference>
<evidence type="ECO:0000256" key="3">
    <source>
        <dbReference type="ARBA" id="ARBA00022553"/>
    </source>
</evidence>
<dbReference type="PANTHER" id="PTHR45527:SF1">
    <property type="entry name" value="FATTY ACID SYNTHASE"/>
    <property type="match status" value="1"/>
</dbReference>
<dbReference type="PROSITE" id="PS50075">
    <property type="entry name" value="CARRIER"/>
    <property type="match status" value="2"/>
</dbReference>
<comment type="caution">
    <text evidence="6">The sequence shown here is derived from an EMBL/GenBank/DDBJ whole genome shotgun (WGS) entry which is preliminary data.</text>
</comment>
<dbReference type="InterPro" id="IPR009081">
    <property type="entry name" value="PP-bd_ACP"/>
</dbReference>
<comment type="cofactor">
    <cofactor evidence="1">
        <name>pantetheine 4'-phosphate</name>
        <dbReference type="ChEBI" id="CHEBI:47942"/>
    </cofactor>
</comment>
<dbReference type="Gene3D" id="3.40.50.150">
    <property type="entry name" value="Vaccinia Virus protein VP39"/>
    <property type="match status" value="1"/>
</dbReference>
<feature type="domain" description="Carrier" evidence="5">
    <location>
        <begin position="1939"/>
        <end position="2014"/>
    </location>
</feature>
<keyword evidence="4" id="KW-0677">Repeat</keyword>
<keyword evidence="3" id="KW-0597">Phosphoprotein</keyword>
<dbReference type="InterPro" id="IPR010071">
    <property type="entry name" value="AA_adenyl_dom"/>
</dbReference>
<dbReference type="Pfam" id="PF00501">
    <property type="entry name" value="AMP-binding"/>
    <property type="match status" value="2"/>
</dbReference>
<dbReference type="Gene3D" id="1.10.1200.10">
    <property type="entry name" value="ACP-like"/>
    <property type="match status" value="1"/>
</dbReference>
<evidence type="ECO:0000313" key="6">
    <source>
        <dbReference type="EMBL" id="RZT79745.1"/>
    </source>
</evidence>
<accession>A0A4Q7UEU1</accession>
<evidence type="ECO:0000313" key="7">
    <source>
        <dbReference type="Proteomes" id="UP000293781"/>
    </source>
</evidence>
<evidence type="ECO:0000259" key="5">
    <source>
        <dbReference type="PROSITE" id="PS50075"/>
    </source>
</evidence>
<dbReference type="GO" id="GO:0072330">
    <property type="term" value="P:monocarboxylic acid biosynthetic process"/>
    <property type="evidence" value="ECO:0007669"/>
    <property type="project" value="UniProtKB-ARBA"/>
</dbReference>
<dbReference type="SUPFAM" id="SSF56801">
    <property type="entry name" value="Acetyl-CoA synthetase-like"/>
    <property type="match status" value="2"/>
</dbReference>
<dbReference type="PROSITE" id="PS00455">
    <property type="entry name" value="AMP_BINDING"/>
    <property type="match status" value="2"/>
</dbReference>
<dbReference type="GO" id="GO:0008610">
    <property type="term" value="P:lipid biosynthetic process"/>
    <property type="evidence" value="ECO:0007669"/>
    <property type="project" value="UniProtKB-ARBA"/>
</dbReference>
<organism evidence="6 7">
    <name type="scientific">Micromonospora violae</name>
    <dbReference type="NCBI Taxonomy" id="1278207"/>
    <lineage>
        <taxon>Bacteria</taxon>
        <taxon>Bacillati</taxon>
        <taxon>Actinomycetota</taxon>
        <taxon>Actinomycetes</taxon>
        <taxon>Micromonosporales</taxon>
        <taxon>Micromonosporaceae</taxon>
        <taxon>Micromonospora</taxon>
    </lineage>
</organism>
<dbReference type="InterPro" id="IPR001031">
    <property type="entry name" value="Thioesterase"/>
</dbReference>
<gene>
    <name evidence="6" type="ORF">EV382_2982</name>
</gene>
<dbReference type="InterPro" id="IPR000873">
    <property type="entry name" value="AMP-dep_synth/lig_dom"/>
</dbReference>
<dbReference type="Gene3D" id="3.40.50.12780">
    <property type="entry name" value="N-terminal domain of ligase-like"/>
    <property type="match status" value="1"/>
</dbReference>
<dbReference type="InterPro" id="IPR029063">
    <property type="entry name" value="SAM-dependent_MTases_sf"/>
</dbReference>
<dbReference type="GO" id="GO:0003824">
    <property type="term" value="F:catalytic activity"/>
    <property type="evidence" value="ECO:0007669"/>
    <property type="project" value="InterPro"/>
</dbReference>
<dbReference type="SUPFAM" id="SSF47336">
    <property type="entry name" value="ACP-like"/>
    <property type="match status" value="2"/>
</dbReference>
<dbReference type="SMART" id="SM00824">
    <property type="entry name" value="PKS_TE"/>
    <property type="match status" value="1"/>
</dbReference>
<dbReference type="Gene3D" id="3.40.50.980">
    <property type="match status" value="2"/>
</dbReference>
<dbReference type="FunFam" id="3.40.50.12780:FF:000012">
    <property type="entry name" value="Non-ribosomal peptide synthetase"/>
    <property type="match status" value="1"/>
</dbReference>
<dbReference type="PANTHER" id="PTHR45527">
    <property type="entry name" value="NONRIBOSOMAL PEPTIDE SYNTHETASE"/>
    <property type="match status" value="1"/>
</dbReference>
<dbReference type="FunFam" id="3.40.50.980:FF:000001">
    <property type="entry name" value="Non-ribosomal peptide synthetase"/>
    <property type="match status" value="1"/>
</dbReference>
<evidence type="ECO:0000256" key="2">
    <source>
        <dbReference type="ARBA" id="ARBA00022450"/>
    </source>
</evidence>
<dbReference type="InterPro" id="IPR042099">
    <property type="entry name" value="ANL_N_sf"/>
</dbReference>
<dbReference type="PROSITE" id="PS00012">
    <property type="entry name" value="PHOSPHOPANTETHEINE"/>
    <property type="match status" value="1"/>
</dbReference>
<dbReference type="GO" id="GO:0005829">
    <property type="term" value="C:cytosol"/>
    <property type="evidence" value="ECO:0007669"/>
    <property type="project" value="TreeGrafter"/>
</dbReference>
<dbReference type="CDD" id="cd17651">
    <property type="entry name" value="A_NRPS_VisG_like"/>
    <property type="match status" value="1"/>
</dbReference>
<dbReference type="Pfam" id="PF13193">
    <property type="entry name" value="AMP-binding_C"/>
    <property type="match status" value="2"/>
</dbReference>
<dbReference type="Pfam" id="PF08242">
    <property type="entry name" value="Methyltransf_12"/>
    <property type="match status" value="1"/>
</dbReference>
<dbReference type="Proteomes" id="UP000293781">
    <property type="component" value="Unassembled WGS sequence"/>
</dbReference>
<proteinExistence type="predicted"/>
<sequence length="2304" mass="248630">MTAVTLAELFEGRAERTPDAVAVSIPDREVSYGELDAWANRLAHWLIGQGAGPERLVGLALPRSLELVVAILAVGKAGAAYLPIDVDNPPERVDFILTDAAPVLVLPAETLEQDFGGHPDTAPSVPVAASNVAYVTYTSGSTGVPKGVAVTHSGLRSLAETLVERCGVGPGSRVLQFSSVGFDAFVWELVLAFPSGATLVVPDAERLLGEELGRELAAVTHALVVPSALATVPEHFAERATGLEMLAVCGEACSPELVARWAPGRRMVNAYGPTESTASATVSNPFRDAAAPIGRPVRDTRVYVLDGNLNLVPFGVMGELYVAGAGLARGYLGRPGLTGERFVADPWGPAGSRMYRTGDVVRWGRDGELEFVGRADEQVKVRGFRVEPGEVEVVLGQHPRVAQAAVLVREDTPGDKRLVGYVVPAADESGTGAAEQVEEWRGLYDSVYARPDDVALGEDFTGWNSAYTGQPIPLPEMREWRDAAVDRILSFGPRRVLEIGVGAGLLLSRIVPACESFLGTDLSSVVIERLSGQVRRAGLGSPVELRCQPADDFSGMPEGFFDTVVVNSVVQYFPDGDYLSRVLSRALELLAPGGRVVVGDVRHPGSLRLLNAVVERATRPDAPPSVVRAAVEQAVLTEKELVVDPEFFTVLAARNDLVGGVDIRLKAGGSHNELTRYRYEVVLHKNPVDAVALDDAERLVWGRDLDDLDSLDPRTPLRVTDIPNARLAEDLAVARALSMAPPAGGTELDPHEVLRWAAGRGCGAVVTWSPGSLAFFDAVVFPASMGGPVVSGGFAGAEPESGRALVNDPAGLRGTGELAGTLRAYARERLPEYMVPAAVVVVGTMPLTVNGKLDRAALPVPEFAVAAGRAPRTVHEEVLCGLFAEVLGVARVGVADSFFDLGGHSLLATRLVSRIRTVLGVELPIRAVFAEPTVAGLARQVVAGSVAARPVLRARSRPEVVPLSFAQQRLWFLHQLEGRSATYNIPLALRLSGPVDVEALRLALHDVVARHEVLRTVYPDADGTSYQKVIDARDAEVRWDVVQVREDELGESLSGAARYGFDLAAELPVRGWVFLTAPDECVVLVLLHHIACDGWSMNPLARDLMTAYRARRGGEPPQWLPLAVQYADYTLWQRELLGEEDDPDGLFARQVDYWTRQLAGLPEQLSLPTDRPRPRVATYRGDHLRFQLDAELHGQVTELARRMGATVFMVLQASMAALLTRLGAGEDIPLGSGIAGRTDEALDDLVGFFVNTIVLRTDTSDDPAFSDLVARVRETGLAAYANQDVPFEYLVEQLNPRRTAAHHPLFQVMLTLHNVPVARAGLDGLDVQPEFVGTGTSRFDLFFSLVESHTADGRPDGITGLVEYSTDLFDHDTVDALLSRWTRLLRLATAKPSRRLSEIDILTEDERSRLLADGTGDPVRLPALTAPELFELRVGQTPDAPAVIYENESLTYAELNARANQLARMLIGRGAGPERVVALVVPRSVELIVAITAVLKTGAAYLTMDPEHPVERIVSMLADAQPVVVVAAGEPAGRIPGPVLDPHDAEVVAELERQPADNPADADRTHPLRGQNPAYLTFTSGSTGRPKGVLMPSDALVNLLTWHGDHLPGEPGSRTAQFTAISFDFSVQEILATLIHGKCLVVPTDEARKDPEAMAAWIDRHQVNEIYGPLLPLEAIMQAAGDAGSALPSLTDILQGGQEFRISPEFRKFCRGRTDRRAHNVYGPAETHMATEWSLDGEAEDWPQVVPIGRPIANDRVYVLDTRLDLMPPGTAGELYIAGTGLARGYTHRPGLTAERFVADPWGPPGSRMYRTGDVVRWNRDGLLEFLGRADEQVKIRGFRVEPGEVEAALAGHPDVARAAVVAHADHLGDQRLVGYVVSAAARRVDPAELRRHAGTWLPDYMVPAAVVVLDELPLTVNGKLDRAALPAPDLGVSQRGRAARTPQEEILCDLFAEALGVPAVGVDDSFFERGGHSLLGARLISRIRTVLGVHLPIRAIFETPTVAGLAARLNMDDQQSVSGVVMPLRRSGSRAPLFCIHPSGGMSWSYAGLLKYLSPELPVYGIQARGLGGDEPLPQSLEEMADDYVEHIVSVQPEGPYYLLGWSYGGIVAHAVTARLERQGRVVALLVMVDAFPSPSIDEEVVAEVTSMESSKIYAEVLKAYGGEEVNTDLTYEQFVTLLRSEQAGLAVADEGLFEASRRIMNNCVRLGSEYQHEKVAADILVFASTIFDDLPESSNPARAPLTRESWDRYTSGDITFHTVESTHARMLQPQALAQFGPTLDRELGAAYASSASTSTQSTHEGK</sequence>
<dbReference type="Gene3D" id="2.30.38.10">
    <property type="entry name" value="Luciferase, Domain 3"/>
    <property type="match status" value="1"/>
</dbReference>
<reference evidence="6 7" key="1">
    <citation type="submission" date="2019-02" db="EMBL/GenBank/DDBJ databases">
        <title>Sequencing the genomes of 1000 actinobacteria strains.</title>
        <authorList>
            <person name="Klenk H.-P."/>
        </authorList>
    </citation>
    <scope>NUCLEOTIDE SEQUENCE [LARGE SCALE GENOMIC DNA]</scope>
    <source>
        <strain evidence="6 7">DSM 45888</strain>
    </source>
</reference>
<protein>
    <submittedName>
        <fullName evidence="6">Amino acid adenylation domain-containing protein</fullName>
    </submittedName>
</protein>
<dbReference type="InterPro" id="IPR023213">
    <property type="entry name" value="CAT-like_dom_sf"/>
</dbReference>
<dbReference type="GO" id="GO:0043041">
    <property type="term" value="P:amino acid activation for nonribosomal peptide biosynthetic process"/>
    <property type="evidence" value="ECO:0007669"/>
    <property type="project" value="TreeGrafter"/>
</dbReference>
<dbReference type="InterPro" id="IPR020802">
    <property type="entry name" value="TesA-like"/>
</dbReference>
<dbReference type="CDD" id="cd02440">
    <property type="entry name" value="AdoMet_MTases"/>
    <property type="match status" value="1"/>
</dbReference>
<name>A0A4Q7UEU1_9ACTN</name>
<dbReference type="InterPro" id="IPR006162">
    <property type="entry name" value="Ppantetheine_attach_site"/>
</dbReference>